<dbReference type="RefSeq" id="XP_034243112.1">
    <property type="nucleotide sequence ID" value="XM_034387221.1"/>
</dbReference>
<evidence type="ECO:0000313" key="7">
    <source>
        <dbReference type="Proteomes" id="UP000515158"/>
    </source>
</evidence>
<keyword evidence="7" id="KW-1185">Reference proteome</keyword>
<dbReference type="PANTHER" id="PTHR25464">
    <property type="entry name" value="TRIPARTITE MOTIF-CONTAINING PROTEIN 2-LIKE PROTEIN"/>
    <property type="match status" value="1"/>
</dbReference>
<dbReference type="InterPro" id="IPR013083">
    <property type="entry name" value="Znf_RING/FYVE/PHD"/>
</dbReference>
<sequence>MECNICMEKMNATERRPKCIPCGHTVCLHCLTRISSQICPECRQGFAGPPNSLPDNYFLLGLMEKGQHNRTDAGLWCRDCSKVSSEDCADLGHVLCSVRKLRAEQAAPKLQQLESAVASALKVVQALEEAKGSAEDQLAEWRARLNEAMEAQNELRAAANAGRDVSAALPQGLEKCQQAANLLEAECQLQTHLPKETGTAWNLQPGDGGGLLAPLLLHLYQHGGLDQDLRRKPDAVVERATFSRDERLNVSKFCVNDKVHSWELEQVLRDPNLDKVRNLVGVDCRKKLNWCKVLLQRVAPRVVCLYVAHALRFHLDVIRRMPSLRYLWVHTLNCRTVALDLPQQLEDLHVENVANLHLQSIQRLPNLRKLTLKWATEALNANIPPLPPGHRGLQWLRVVLEPSPTVFSLIKTHAATLQELRLLTASEGESKWCVKDLANKLQKCELVALRRLVLLREYAPNYPSVKIVHSEESCRKQKDTIWDSLLATDARRTVRVVEVLCEVCDKCPAFPALGDFTWQDV</sequence>
<name>A0A6P8Z853_THRPL</name>
<protein>
    <submittedName>
        <fullName evidence="8">Uncharacterized protein LOC117646342</fullName>
    </submittedName>
</protein>
<dbReference type="SMART" id="SM00184">
    <property type="entry name" value="RING"/>
    <property type="match status" value="1"/>
</dbReference>
<reference evidence="8" key="1">
    <citation type="journal article" date="2014" name="Science">
        <title>Phylogenomics resolves the timing and pattern of insect evolution.</title>
        <authorList>
            <person name="Misof B."/>
            <person name="Liu S."/>
            <person name="Meusemann K."/>
            <person name="Peters R.S."/>
            <person name="Donath A."/>
            <person name="Mayer C."/>
            <person name="Frandsen P.B."/>
            <person name="Ware J."/>
            <person name="Flouri T."/>
            <person name="Beutel R.G."/>
            <person name="Niehuis O."/>
            <person name="Petersen M."/>
            <person name="Izquierdo-Carrasco F."/>
            <person name="Wappler T."/>
            <person name="Rust J."/>
            <person name="Aberer A.J."/>
            <person name="Aspock U."/>
            <person name="Aspock H."/>
            <person name="Bartel D."/>
            <person name="Blanke A."/>
            <person name="Berger S."/>
            <person name="Bohm A."/>
            <person name="Buckley T.R."/>
            <person name="Calcott B."/>
            <person name="Chen J."/>
            <person name="Friedrich F."/>
            <person name="Fukui M."/>
            <person name="Fujita M."/>
            <person name="Greve C."/>
            <person name="Grobe P."/>
            <person name="Gu S."/>
            <person name="Huang Y."/>
            <person name="Jermiin L.S."/>
            <person name="Kawahara A.Y."/>
            <person name="Krogmann L."/>
            <person name="Kubiak M."/>
            <person name="Lanfear R."/>
            <person name="Letsch H."/>
            <person name="Li Y."/>
            <person name="Li Z."/>
            <person name="Li J."/>
            <person name="Lu H."/>
            <person name="Machida R."/>
            <person name="Mashimo Y."/>
            <person name="Kapli P."/>
            <person name="McKenna D.D."/>
            <person name="Meng G."/>
            <person name="Nakagaki Y."/>
            <person name="Navarrete-Heredia J.L."/>
            <person name="Ott M."/>
            <person name="Ou Y."/>
            <person name="Pass G."/>
            <person name="Podsiadlowski L."/>
            <person name="Pohl H."/>
            <person name="von Reumont B.M."/>
            <person name="Schutte K."/>
            <person name="Sekiya K."/>
            <person name="Shimizu S."/>
            <person name="Slipinski A."/>
            <person name="Stamatakis A."/>
            <person name="Song W."/>
            <person name="Su X."/>
            <person name="Szucsich N.U."/>
            <person name="Tan M."/>
            <person name="Tan X."/>
            <person name="Tang M."/>
            <person name="Tang J."/>
            <person name="Timelthaler G."/>
            <person name="Tomizuka S."/>
            <person name="Trautwein M."/>
            <person name="Tong X."/>
            <person name="Uchifune T."/>
            <person name="Walzl M.G."/>
            <person name="Wiegmann B.M."/>
            <person name="Wilbrandt J."/>
            <person name="Wipfler B."/>
            <person name="Wong T.K."/>
            <person name="Wu Q."/>
            <person name="Wu G."/>
            <person name="Xie Y."/>
            <person name="Yang S."/>
            <person name="Yang Q."/>
            <person name="Yeates D.K."/>
            <person name="Yoshizawa K."/>
            <person name="Zhang Q."/>
            <person name="Zhang R."/>
            <person name="Zhang W."/>
            <person name="Zhang Y."/>
            <person name="Zhao J."/>
            <person name="Zhou C."/>
            <person name="Zhou L."/>
            <person name="Ziesmann T."/>
            <person name="Zou S."/>
            <person name="Li Y."/>
            <person name="Xu X."/>
            <person name="Zhang Y."/>
            <person name="Yang H."/>
            <person name="Wang J."/>
            <person name="Wang J."/>
            <person name="Kjer K.M."/>
            <person name="Zhou X."/>
        </authorList>
    </citation>
    <scope>NUCLEOTIDE SEQUENCE</scope>
</reference>
<dbReference type="InterPro" id="IPR001841">
    <property type="entry name" value="Znf_RING"/>
</dbReference>
<evidence type="ECO:0000313" key="8">
    <source>
        <dbReference type="RefSeq" id="XP_034243112.1"/>
    </source>
</evidence>
<evidence type="ECO:0000256" key="3">
    <source>
        <dbReference type="ARBA" id="ARBA00022833"/>
    </source>
</evidence>
<feature type="domain" description="RING-type" evidence="6">
    <location>
        <begin position="3"/>
        <end position="43"/>
    </location>
</feature>
<dbReference type="InParanoid" id="A0A6P8Z853"/>
<evidence type="ECO:0000256" key="4">
    <source>
        <dbReference type="PROSITE-ProRule" id="PRU00175"/>
    </source>
</evidence>
<dbReference type="Pfam" id="PF14634">
    <property type="entry name" value="zf-RING_5"/>
    <property type="match status" value="1"/>
</dbReference>
<dbReference type="Gene3D" id="3.80.10.10">
    <property type="entry name" value="Ribonuclease Inhibitor"/>
    <property type="match status" value="1"/>
</dbReference>
<dbReference type="OrthoDB" id="2163411at2759"/>
<dbReference type="GO" id="GO:0008270">
    <property type="term" value="F:zinc ion binding"/>
    <property type="evidence" value="ECO:0007669"/>
    <property type="project" value="UniProtKB-KW"/>
</dbReference>
<dbReference type="GeneID" id="117646342"/>
<evidence type="ECO:0000256" key="5">
    <source>
        <dbReference type="SAM" id="Coils"/>
    </source>
</evidence>
<dbReference type="PROSITE" id="PS50089">
    <property type="entry name" value="ZF_RING_2"/>
    <property type="match status" value="1"/>
</dbReference>
<gene>
    <name evidence="8" type="primary">LOC117646342</name>
</gene>
<reference evidence="8" key="2">
    <citation type="journal article" date="2018" name="Proc. Natl. Acad. Sci. U.S.A.">
        <title>Phylogenomics and the evolution of hemipteroid insects.</title>
        <authorList>
            <person name="Johnson K.P."/>
            <person name="Dietrich C.H."/>
            <person name="Friedrich F."/>
            <person name="Beutel R.G."/>
            <person name="Wipfler B."/>
            <person name="Peters R.S."/>
            <person name="Allen J.M."/>
            <person name="Petersen M."/>
            <person name="Donath A."/>
            <person name="Walden K.K."/>
            <person name="Kozlov A.M."/>
            <person name="Podsiadlowski L."/>
            <person name="Mayer C."/>
            <person name="Meusemann K."/>
            <person name="Vasilikopoulos A."/>
            <person name="Waterhouse R.M."/>
            <person name="Cameron S.L."/>
            <person name="Weirauch C."/>
            <person name="Swanson D.R."/>
            <person name="Percy D.M."/>
            <person name="Hardy N.B."/>
            <person name="Terry I."/>
            <person name="Liu S."/>
            <person name="Zhou X."/>
            <person name="Misof B."/>
            <person name="Robertson H.M."/>
            <person name="Yoshizawa K."/>
        </authorList>
    </citation>
    <scope>NUCLEOTIDE SEQUENCE</scope>
</reference>
<dbReference type="PROSITE" id="PS00518">
    <property type="entry name" value="ZF_RING_1"/>
    <property type="match status" value="1"/>
</dbReference>
<dbReference type="InterPro" id="IPR032675">
    <property type="entry name" value="LRR_dom_sf"/>
</dbReference>
<dbReference type="Proteomes" id="UP000515158">
    <property type="component" value="Unplaced"/>
</dbReference>
<accession>A0A6P8Z853</accession>
<keyword evidence="5" id="KW-0175">Coiled coil</keyword>
<reference evidence="8" key="3">
    <citation type="submission" date="2025-08" db="UniProtKB">
        <authorList>
            <consortium name="RefSeq"/>
        </authorList>
    </citation>
    <scope>IDENTIFICATION</scope>
</reference>
<dbReference type="AlphaFoldDB" id="A0A6P8Z853"/>
<evidence type="ECO:0000256" key="1">
    <source>
        <dbReference type="ARBA" id="ARBA00022723"/>
    </source>
</evidence>
<proteinExistence type="predicted"/>
<keyword evidence="1" id="KW-0479">Metal-binding</keyword>
<feature type="coiled-coil region" evidence="5">
    <location>
        <begin position="110"/>
        <end position="158"/>
    </location>
</feature>
<dbReference type="InterPro" id="IPR017907">
    <property type="entry name" value="Znf_RING_CS"/>
</dbReference>
<dbReference type="SUPFAM" id="SSF57850">
    <property type="entry name" value="RING/U-box"/>
    <property type="match status" value="1"/>
</dbReference>
<organism evidence="8">
    <name type="scientific">Thrips palmi</name>
    <name type="common">Melon thrips</name>
    <dbReference type="NCBI Taxonomy" id="161013"/>
    <lineage>
        <taxon>Eukaryota</taxon>
        <taxon>Metazoa</taxon>
        <taxon>Ecdysozoa</taxon>
        <taxon>Arthropoda</taxon>
        <taxon>Hexapoda</taxon>
        <taxon>Insecta</taxon>
        <taxon>Pterygota</taxon>
        <taxon>Neoptera</taxon>
        <taxon>Paraneoptera</taxon>
        <taxon>Thysanoptera</taxon>
        <taxon>Terebrantia</taxon>
        <taxon>Thripoidea</taxon>
        <taxon>Thripidae</taxon>
        <taxon>Thrips</taxon>
    </lineage>
</organism>
<dbReference type="Gene3D" id="3.30.40.10">
    <property type="entry name" value="Zinc/RING finger domain, C3HC4 (zinc finger)"/>
    <property type="match status" value="1"/>
</dbReference>
<dbReference type="KEGG" id="tpal:117646342"/>
<evidence type="ECO:0000256" key="2">
    <source>
        <dbReference type="ARBA" id="ARBA00022771"/>
    </source>
</evidence>
<keyword evidence="3" id="KW-0862">Zinc</keyword>
<evidence type="ECO:0000259" key="6">
    <source>
        <dbReference type="PROSITE" id="PS50089"/>
    </source>
</evidence>
<keyword evidence="2 4" id="KW-0863">Zinc-finger</keyword>
<dbReference type="PANTHER" id="PTHR25464:SF2">
    <property type="entry name" value="RING-TYPE DOMAIN-CONTAINING PROTEIN"/>
    <property type="match status" value="1"/>
</dbReference>